<reference evidence="1 2" key="1">
    <citation type="journal article" date="2018" name="Sci. Data">
        <title>The draft genome sequence of cork oak.</title>
        <authorList>
            <person name="Ramos A.M."/>
            <person name="Usie A."/>
            <person name="Barbosa P."/>
            <person name="Barros P.M."/>
            <person name="Capote T."/>
            <person name="Chaves I."/>
            <person name="Simoes F."/>
            <person name="Abreu I."/>
            <person name="Carrasquinho I."/>
            <person name="Faro C."/>
            <person name="Guimaraes J.B."/>
            <person name="Mendonca D."/>
            <person name="Nobrega F."/>
            <person name="Rodrigues L."/>
            <person name="Saibo N.J.M."/>
            <person name="Varela M.C."/>
            <person name="Egas C."/>
            <person name="Matos J."/>
            <person name="Miguel C.M."/>
            <person name="Oliveira M.M."/>
            <person name="Ricardo C.P."/>
            <person name="Goncalves S."/>
        </authorList>
    </citation>
    <scope>NUCLEOTIDE SEQUENCE [LARGE SCALE GENOMIC DNA]</scope>
    <source>
        <strain evidence="2">cv. HL8</strain>
    </source>
</reference>
<evidence type="ECO:0000313" key="1">
    <source>
        <dbReference type="EMBL" id="KAK7854299.1"/>
    </source>
</evidence>
<dbReference type="InterPro" id="IPR007434">
    <property type="entry name" value="FemAB-like"/>
</dbReference>
<proteinExistence type="predicted"/>
<evidence type="ECO:0000313" key="2">
    <source>
        <dbReference type="Proteomes" id="UP000237347"/>
    </source>
</evidence>
<dbReference type="Proteomes" id="UP000237347">
    <property type="component" value="Unassembled WGS sequence"/>
</dbReference>
<gene>
    <name evidence="1" type="primary">NUP85_0</name>
    <name evidence="1" type="ORF">CFP56_032537</name>
</gene>
<dbReference type="PANTHER" id="PTHR47017">
    <property type="entry name" value="ACYL-COA"/>
    <property type="match status" value="1"/>
</dbReference>
<sequence>IAPIYLASCIKQGMGLLEILLSKQPVQNNQVLLKGKAQCRHITGTSVQVPRISALFWGSKKSAAPPQEVDFSLGDFTLTGSTLEAPPPPGISANEVKSKRISVSVVSSILEVSPNDWDVCALDAMGPEKYNPFLTHGFLSSLEESNCVVKETGWMPRHMIVKDECENILGVVPLYLKSHSYGEFVFDHSWADAYYNFGARYYPKLQCCVPFTPVTGPRILIRNTSFKDQVFDIMVSALKELAAKLIDISLGQATISTGRVLGRSE</sequence>
<keyword evidence="2" id="KW-1185">Reference proteome</keyword>
<comment type="caution">
    <text evidence="1">The sequence shown here is derived from an EMBL/GenBank/DDBJ whole genome shotgun (WGS) entry which is preliminary data.</text>
</comment>
<accession>A0AAW0LU83</accession>
<dbReference type="EMBL" id="PKMF04000056">
    <property type="protein sequence ID" value="KAK7854299.1"/>
    <property type="molecule type" value="Genomic_DNA"/>
</dbReference>
<dbReference type="PANTHER" id="PTHR47017:SF1">
    <property type="entry name" value="ACYL-COA"/>
    <property type="match status" value="1"/>
</dbReference>
<dbReference type="AlphaFoldDB" id="A0AAW0LU83"/>
<organism evidence="1 2">
    <name type="scientific">Quercus suber</name>
    <name type="common">Cork oak</name>
    <dbReference type="NCBI Taxonomy" id="58331"/>
    <lineage>
        <taxon>Eukaryota</taxon>
        <taxon>Viridiplantae</taxon>
        <taxon>Streptophyta</taxon>
        <taxon>Embryophyta</taxon>
        <taxon>Tracheophyta</taxon>
        <taxon>Spermatophyta</taxon>
        <taxon>Magnoliopsida</taxon>
        <taxon>eudicotyledons</taxon>
        <taxon>Gunneridae</taxon>
        <taxon>Pentapetalae</taxon>
        <taxon>rosids</taxon>
        <taxon>fabids</taxon>
        <taxon>Fagales</taxon>
        <taxon>Fagaceae</taxon>
        <taxon>Quercus</taxon>
    </lineage>
</organism>
<feature type="non-terminal residue" evidence="1">
    <location>
        <position position="1"/>
    </location>
</feature>
<dbReference type="Pfam" id="PF04339">
    <property type="entry name" value="FemAB_like"/>
    <property type="match status" value="1"/>
</dbReference>
<protein>
    <submittedName>
        <fullName evidence="1">Nuclear pore complex protein nup85</fullName>
    </submittedName>
</protein>
<name>A0AAW0LU83_QUESU</name>